<dbReference type="KEGG" id="gry:D7I44_17860"/>
<feature type="compositionally biased region" description="Basic and acidic residues" evidence="1">
    <location>
        <begin position="67"/>
        <end position="77"/>
    </location>
</feature>
<name>A0A387BP71_9MICO</name>
<accession>A0A387BP71</accession>
<dbReference type="EMBL" id="CP032625">
    <property type="protein sequence ID" value="AYG05543.1"/>
    <property type="molecule type" value="Genomic_DNA"/>
</dbReference>
<evidence type="ECO:0000313" key="2">
    <source>
        <dbReference type="EMBL" id="AYG05543.1"/>
    </source>
</evidence>
<organism evidence="2 3">
    <name type="scientific">Gryllotalpicola protaetiae</name>
    <dbReference type="NCBI Taxonomy" id="2419771"/>
    <lineage>
        <taxon>Bacteria</taxon>
        <taxon>Bacillati</taxon>
        <taxon>Actinomycetota</taxon>
        <taxon>Actinomycetes</taxon>
        <taxon>Micrococcales</taxon>
        <taxon>Microbacteriaceae</taxon>
        <taxon>Gryllotalpicola</taxon>
    </lineage>
</organism>
<feature type="compositionally biased region" description="Pro residues" evidence="1">
    <location>
        <begin position="78"/>
        <end position="87"/>
    </location>
</feature>
<proteinExistence type="predicted"/>
<keyword evidence="2" id="KW-0614">Plasmid</keyword>
<geneLocation type="plasmid" evidence="2 3">
    <name>unnamed1</name>
</geneLocation>
<gene>
    <name evidence="2" type="ORF">D7I44_17860</name>
</gene>
<evidence type="ECO:0000256" key="1">
    <source>
        <dbReference type="SAM" id="MobiDB-lite"/>
    </source>
</evidence>
<sequence length="87" mass="9263">MSKPSMLTAESRAALRHLVDVAPAARVDAIAGHELQQPAQLVDQLGASSANGRERPQQSGAGAHARRAPELARERRPAPLPPSQERT</sequence>
<evidence type="ECO:0000313" key="3">
    <source>
        <dbReference type="Proteomes" id="UP000275069"/>
    </source>
</evidence>
<keyword evidence="3" id="KW-1185">Reference proteome</keyword>
<feature type="region of interest" description="Disordered" evidence="1">
    <location>
        <begin position="41"/>
        <end position="87"/>
    </location>
</feature>
<dbReference type="Proteomes" id="UP000275069">
    <property type="component" value="Plasmid unnamed1"/>
</dbReference>
<protein>
    <submittedName>
        <fullName evidence="2">Uncharacterized protein</fullName>
    </submittedName>
</protein>
<dbReference type="AlphaFoldDB" id="A0A387BP71"/>
<reference evidence="2 3" key="1">
    <citation type="submission" date="2018-09" db="EMBL/GenBank/DDBJ databases">
        <title>Genome sequencing of strain 2DFW10M-5.</title>
        <authorList>
            <person name="Heo J."/>
            <person name="Kim S.-J."/>
            <person name="Kwon S.-W."/>
        </authorList>
    </citation>
    <scope>NUCLEOTIDE SEQUENCE [LARGE SCALE GENOMIC DNA]</scope>
    <source>
        <strain evidence="2 3">2DFW10M-5</strain>
        <plasmid evidence="2 3">unnamed1</plasmid>
    </source>
</reference>